<dbReference type="GO" id="GO:0043590">
    <property type="term" value="C:bacterial nucleoid"/>
    <property type="evidence" value="ECO:0007669"/>
    <property type="project" value="TreeGrafter"/>
</dbReference>
<evidence type="ECO:0000256" key="5">
    <source>
        <dbReference type="ARBA" id="ARBA00023172"/>
    </source>
</evidence>
<organism evidence="7 8">
    <name type="scientific">Lampropedia hyalina DSM 16112</name>
    <dbReference type="NCBI Taxonomy" id="1122156"/>
    <lineage>
        <taxon>Bacteria</taxon>
        <taxon>Pseudomonadati</taxon>
        <taxon>Pseudomonadota</taxon>
        <taxon>Betaproteobacteria</taxon>
        <taxon>Burkholderiales</taxon>
        <taxon>Comamonadaceae</taxon>
        <taxon>Lampropedia</taxon>
    </lineage>
</organism>
<sequence>MFKNLLIYRLNDDFAADLTAAEQALAQMPFAPCGKTQDKSSGWVAPRGQEHGPLVESIHGQWMLRFVTQSKILPASVVQAHVDEKVQAIEQETGRKPGKKERQSLKDEARLDLLPLAFTKTQGNWVWLDRLNGWLVIDASAQGRGDEIITALVEHLPGLAPRLLQTQEAPGTAMAQWLAEQQAPAGFALGDECELKATDDTRAVVRYARHALEIDEIRQHIEKGKRPTRLALAWGDRAFFVLSEALQIKKLTFAEAVFSEKTETDEQFDADVAITTGELALLLPELVESLGGYMDGVGGPGAAAKAPPAPVSAPASRPQQEPVAEADNDSPPW</sequence>
<name>A0A1M4ZC99_9BURK</name>
<reference evidence="7 8" key="1">
    <citation type="submission" date="2016-11" db="EMBL/GenBank/DDBJ databases">
        <authorList>
            <person name="Jaros S."/>
            <person name="Januszkiewicz K."/>
            <person name="Wedrychowicz H."/>
        </authorList>
    </citation>
    <scope>NUCLEOTIDE SEQUENCE [LARGE SCALE GENOMIC DNA]</scope>
    <source>
        <strain evidence="7 8">DSM 16112</strain>
    </source>
</reference>
<evidence type="ECO:0000256" key="3">
    <source>
        <dbReference type="ARBA" id="ARBA00022296"/>
    </source>
</evidence>
<evidence type="ECO:0000313" key="8">
    <source>
        <dbReference type="Proteomes" id="UP000184327"/>
    </source>
</evidence>
<comment type="similarity">
    <text evidence="2">Belongs to the RdgC family.</text>
</comment>
<proteinExistence type="inferred from homology"/>
<evidence type="ECO:0000256" key="4">
    <source>
        <dbReference type="ARBA" id="ARBA00022490"/>
    </source>
</evidence>
<feature type="compositionally biased region" description="Low complexity" evidence="6">
    <location>
        <begin position="302"/>
        <end position="316"/>
    </location>
</feature>
<keyword evidence="4" id="KW-0963">Cytoplasm</keyword>
<dbReference type="OrthoDB" id="5290530at2"/>
<evidence type="ECO:0000256" key="6">
    <source>
        <dbReference type="SAM" id="MobiDB-lite"/>
    </source>
</evidence>
<keyword evidence="8" id="KW-1185">Reference proteome</keyword>
<dbReference type="RefSeq" id="WP_073356004.1">
    <property type="nucleotide sequence ID" value="NZ_FQUZ01000014.1"/>
</dbReference>
<dbReference type="STRING" id="1122156.SAMN02745117_01418"/>
<dbReference type="InterPro" id="IPR007476">
    <property type="entry name" value="RdgC"/>
</dbReference>
<keyword evidence="5" id="KW-0233">DNA recombination</keyword>
<dbReference type="EMBL" id="FQUZ01000014">
    <property type="protein sequence ID" value="SHF15674.1"/>
    <property type="molecule type" value="Genomic_DNA"/>
</dbReference>
<dbReference type="NCBIfam" id="NF001463">
    <property type="entry name" value="PRK00321.1-4"/>
    <property type="match status" value="1"/>
</dbReference>
<dbReference type="GO" id="GO:0003690">
    <property type="term" value="F:double-stranded DNA binding"/>
    <property type="evidence" value="ECO:0007669"/>
    <property type="project" value="TreeGrafter"/>
</dbReference>
<feature type="compositionally biased region" description="Acidic residues" evidence="6">
    <location>
        <begin position="324"/>
        <end position="333"/>
    </location>
</feature>
<gene>
    <name evidence="7" type="ORF">SAMN02745117_01418</name>
</gene>
<dbReference type="NCBIfam" id="NF001464">
    <property type="entry name" value="PRK00321.1-5"/>
    <property type="match status" value="1"/>
</dbReference>
<dbReference type="AlphaFoldDB" id="A0A1M4ZC99"/>
<dbReference type="Proteomes" id="UP000184327">
    <property type="component" value="Unassembled WGS sequence"/>
</dbReference>
<evidence type="ECO:0000256" key="2">
    <source>
        <dbReference type="ARBA" id="ARBA00008657"/>
    </source>
</evidence>
<dbReference type="GO" id="GO:0000018">
    <property type="term" value="P:regulation of DNA recombination"/>
    <property type="evidence" value="ECO:0007669"/>
    <property type="project" value="TreeGrafter"/>
</dbReference>
<feature type="region of interest" description="Disordered" evidence="6">
    <location>
        <begin position="297"/>
        <end position="333"/>
    </location>
</feature>
<dbReference type="Pfam" id="PF04381">
    <property type="entry name" value="RdgC"/>
    <property type="match status" value="1"/>
</dbReference>
<accession>A0A1M4ZC99</accession>
<dbReference type="GO" id="GO:0006310">
    <property type="term" value="P:DNA recombination"/>
    <property type="evidence" value="ECO:0007669"/>
    <property type="project" value="UniProtKB-KW"/>
</dbReference>
<dbReference type="PANTHER" id="PTHR38103:SF1">
    <property type="entry name" value="RECOMBINATION-ASSOCIATED PROTEIN RDGC"/>
    <property type="match status" value="1"/>
</dbReference>
<protein>
    <recommendedName>
        <fullName evidence="3">Recombination-associated protein RdgC</fullName>
    </recommendedName>
</protein>
<comment type="subcellular location">
    <subcellularLocation>
        <location evidence="1">Cytoplasm</location>
        <location evidence="1">Nucleoid</location>
    </subcellularLocation>
</comment>
<dbReference type="PANTHER" id="PTHR38103">
    <property type="entry name" value="RECOMBINATION-ASSOCIATED PROTEIN RDGC"/>
    <property type="match status" value="1"/>
</dbReference>
<evidence type="ECO:0000256" key="1">
    <source>
        <dbReference type="ARBA" id="ARBA00004453"/>
    </source>
</evidence>
<evidence type="ECO:0000313" key="7">
    <source>
        <dbReference type="EMBL" id="SHF15674.1"/>
    </source>
</evidence>